<dbReference type="CDD" id="cd07177">
    <property type="entry name" value="terB_like"/>
    <property type="match status" value="1"/>
</dbReference>
<evidence type="ECO:0000259" key="1">
    <source>
        <dbReference type="Pfam" id="PF05099"/>
    </source>
</evidence>
<dbReference type="Pfam" id="PF05099">
    <property type="entry name" value="TerB"/>
    <property type="match status" value="1"/>
</dbReference>
<accession>A0A402DC07</accession>
<gene>
    <name evidence="2" type="ORF">MiAbB_01656</name>
</gene>
<reference evidence="3" key="1">
    <citation type="submission" date="2018-12" db="EMBL/GenBank/DDBJ databases">
        <title>Genome sequence of Microcystis aeruginosa NIES-4285.</title>
        <authorList>
            <person name="Tanabe Y."/>
        </authorList>
    </citation>
    <scope>NUCLEOTIDE SEQUENCE [LARGE SCALE GENOMIC DNA]</scope>
    <source>
        <strain evidence="3">NIES-4285</strain>
    </source>
</reference>
<organism evidence="2 3">
    <name type="scientific">Microcystis aeruginosa NIES-4285</name>
    <dbReference type="NCBI Taxonomy" id="2497681"/>
    <lineage>
        <taxon>Bacteria</taxon>
        <taxon>Bacillati</taxon>
        <taxon>Cyanobacteriota</taxon>
        <taxon>Cyanophyceae</taxon>
        <taxon>Oscillatoriophycideae</taxon>
        <taxon>Chroococcales</taxon>
        <taxon>Microcystaceae</taxon>
        <taxon>Microcystis</taxon>
    </lineage>
</organism>
<sequence>MDKFQSAFEILYILSCADGEVSQSEVQIIVSFLNSNYDGISFTPSELIDSIDNLTSDGIVEELGTAVTSFKNSSSAMERTTLMKFAIQLVASDGHMSEGEKWMLHAIANTLNFDLNTFIAKNY</sequence>
<evidence type="ECO:0000313" key="2">
    <source>
        <dbReference type="EMBL" id="GCE59737.1"/>
    </source>
</evidence>
<dbReference type="EMBL" id="BIFY01000020">
    <property type="protein sequence ID" value="GCE59737.1"/>
    <property type="molecule type" value="Genomic_DNA"/>
</dbReference>
<dbReference type="InterPro" id="IPR007791">
    <property type="entry name" value="DjlA_N"/>
</dbReference>
<dbReference type="Gene3D" id="1.10.3680.10">
    <property type="entry name" value="TerB-like"/>
    <property type="match status" value="1"/>
</dbReference>
<dbReference type="AlphaFoldDB" id="A0A402DC07"/>
<dbReference type="InterPro" id="IPR029024">
    <property type="entry name" value="TerB-like"/>
</dbReference>
<feature type="domain" description="Co-chaperone DjlA N-terminal" evidence="1">
    <location>
        <begin position="12"/>
        <end position="120"/>
    </location>
</feature>
<dbReference type="RefSeq" id="WP_106909761.1">
    <property type="nucleotide sequence ID" value="NZ_BIFY01000020.1"/>
</dbReference>
<dbReference type="SUPFAM" id="SSF158682">
    <property type="entry name" value="TerB-like"/>
    <property type="match status" value="1"/>
</dbReference>
<name>A0A402DC07_MICAE</name>
<dbReference type="Proteomes" id="UP000289660">
    <property type="component" value="Unassembled WGS sequence"/>
</dbReference>
<comment type="caution">
    <text evidence="2">The sequence shown here is derived from an EMBL/GenBank/DDBJ whole genome shotgun (WGS) entry which is preliminary data.</text>
</comment>
<proteinExistence type="predicted"/>
<evidence type="ECO:0000313" key="3">
    <source>
        <dbReference type="Proteomes" id="UP000289660"/>
    </source>
</evidence>
<protein>
    <recommendedName>
        <fullName evidence="1">Co-chaperone DjlA N-terminal domain-containing protein</fullName>
    </recommendedName>
</protein>